<protein>
    <submittedName>
        <fullName evidence="1">Uncharacterized protein</fullName>
    </submittedName>
</protein>
<proteinExistence type="predicted"/>
<evidence type="ECO:0000313" key="1">
    <source>
        <dbReference type="EMBL" id="KAF2786383.1"/>
    </source>
</evidence>
<gene>
    <name evidence="1" type="ORF">K505DRAFT_380314</name>
</gene>
<reference evidence="1" key="1">
    <citation type="journal article" date="2020" name="Stud. Mycol.">
        <title>101 Dothideomycetes genomes: a test case for predicting lifestyles and emergence of pathogens.</title>
        <authorList>
            <person name="Haridas S."/>
            <person name="Albert R."/>
            <person name="Binder M."/>
            <person name="Bloem J."/>
            <person name="Labutti K."/>
            <person name="Salamov A."/>
            <person name="Andreopoulos B."/>
            <person name="Baker S."/>
            <person name="Barry K."/>
            <person name="Bills G."/>
            <person name="Bluhm B."/>
            <person name="Cannon C."/>
            <person name="Castanera R."/>
            <person name="Culley D."/>
            <person name="Daum C."/>
            <person name="Ezra D."/>
            <person name="Gonzalez J."/>
            <person name="Henrissat B."/>
            <person name="Kuo A."/>
            <person name="Liang C."/>
            <person name="Lipzen A."/>
            <person name="Lutzoni F."/>
            <person name="Magnuson J."/>
            <person name="Mondo S."/>
            <person name="Nolan M."/>
            <person name="Ohm R."/>
            <person name="Pangilinan J."/>
            <person name="Park H.-J."/>
            <person name="Ramirez L."/>
            <person name="Alfaro M."/>
            <person name="Sun H."/>
            <person name="Tritt A."/>
            <person name="Yoshinaga Y."/>
            <person name="Zwiers L.-H."/>
            <person name="Turgeon B."/>
            <person name="Goodwin S."/>
            <person name="Spatafora J."/>
            <person name="Crous P."/>
            <person name="Grigoriev I."/>
        </authorList>
    </citation>
    <scope>NUCLEOTIDE SEQUENCE</scope>
    <source>
        <strain evidence="1">CBS 109.77</strain>
    </source>
</reference>
<dbReference type="OrthoDB" id="3774366at2759"/>
<name>A0A6A6WQZ0_9PLEO</name>
<sequence length="158" mass="17431">MSGNRAAGAPMLEYLAAVQSILGFLRSLLDDQTYTISVEPEDEVPEVVVVSIKKGTTICFHIAATYTNPDIENAKEVCSQAVLYRSTENDPLLHFAVYDRHTQTCCFCMLDPKELHFDHVAEFQLLGQATRVAATLKDLVASNAQVLQPCIRQGQRGS</sequence>
<dbReference type="AlphaFoldDB" id="A0A6A6WQZ0"/>
<dbReference type="EMBL" id="MU002478">
    <property type="protein sequence ID" value="KAF2786383.1"/>
    <property type="molecule type" value="Genomic_DNA"/>
</dbReference>
<evidence type="ECO:0000313" key="2">
    <source>
        <dbReference type="Proteomes" id="UP000799757"/>
    </source>
</evidence>
<dbReference type="Proteomes" id="UP000799757">
    <property type="component" value="Unassembled WGS sequence"/>
</dbReference>
<keyword evidence="2" id="KW-1185">Reference proteome</keyword>
<organism evidence="1 2">
    <name type="scientific">Melanomma pulvis-pyrius CBS 109.77</name>
    <dbReference type="NCBI Taxonomy" id="1314802"/>
    <lineage>
        <taxon>Eukaryota</taxon>
        <taxon>Fungi</taxon>
        <taxon>Dikarya</taxon>
        <taxon>Ascomycota</taxon>
        <taxon>Pezizomycotina</taxon>
        <taxon>Dothideomycetes</taxon>
        <taxon>Pleosporomycetidae</taxon>
        <taxon>Pleosporales</taxon>
        <taxon>Melanommataceae</taxon>
        <taxon>Melanomma</taxon>
    </lineage>
</organism>
<accession>A0A6A6WQZ0</accession>